<sequence length="129" mass="14367">MFPLICLIQPYELPPIMIAEVDVINSMKISSEFAARLSRLNSLQTIRVIVFLQISTDNPEKSPEEIQKIAETKLDDIRPILAKHQGETLSERPNIFGSIGIKITVAGVYALAESSSVKMIVEDQGIFPR</sequence>
<accession>A0ABU5U7E6</accession>
<reference evidence="1 2" key="1">
    <citation type="submission" date="2023-12" db="EMBL/GenBank/DDBJ databases">
        <title>Baltic Sea Cyanobacteria.</title>
        <authorList>
            <person name="Delbaje E."/>
            <person name="Fewer D.P."/>
            <person name="Shishido T.K."/>
        </authorList>
    </citation>
    <scope>NUCLEOTIDE SEQUENCE [LARGE SCALE GENOMIC DNA]</scope>
    <source>
        <strain evidence="1 2">CCNP 1315</strain>
    </source>
</reference>
<protein>
    <submittedName>
        <fullName evidence="1">DNA primase</fullName>
    </submittedName>
</protein>
<dbReference type="RefSeq" id="WP_323218800.1">
    <property type="nucleotide sequence ID" value="NZ_JAYGHT010000201.1"/>
</dbReference>
<comment type="caution">
    <text evidence="1">The sequence shown here is derived from an EMBL/GenBank/DDBJ whole genome shotgun (WGS) entry which is preliminary data.</text>
</comment>
<evidence type="ECO:0000313" key="2">
    <source>
        <dbReference type="Proteomes" id="UP001301728"/>
    </source>
</evidence>
<proteinExistence type="predicted"/>
<dbReference type="Proteomes" id="UP001301728">
    <property type="component" value="Unassembled WGS sequence"/>
</dbReference>
<gene>
    <name evidence="1" type="ORF">VB854_29800</name>
</gene>
<evidence type="ECO:0000313" key="1">
    <source>
        <dbReference type="EMBL" id="MEA5523133.1"/>
    </source>
</evidence>
<organism evidence="1 2">
    <name type="scientific">Limnoraphis robusta CCNP1315</name>
    <dbReference type="NCBI Taxonomy" id="3110306"/>
    <lineage>
        <taxon>Bacteria</taxon>
        <taxon>Bacillati</taxon>
        <taxon>Cyanobacteriota</taxon>
        <taxon>Cyanophyceae</taxon>
        <taxon>Oscillatoriophycideae</taxon>
        <taxon>Oscillatoriales</taxon>
        <taxon>Sirenicapillariaceae</taxon>
        <taxon>Limnoraphis</taxon>
    </lineage>
</organism>
<name>A0ABU5U7E6_9CYAN</name>
<keyword evidence="2" id="KW-1185">Reference proteome</keyword>
<dbReference type="EMBL" id="JAYGHT010000201">
    <property type="protein sequence ID" value="MEA5523133.1"/>
    <property type="molecule type" value="Genomic_DNA"/>
</dbReference>